<evidence type="ECO:0000313" key="4">
    <source>
        <dbReference type="Proteomes" id="UP000283841"/>
    </source>
</evidence>
<feature type="compositionally biased region" description="Low complexity" evidence="1">
    <location>
        <begin position="92"/>
        <end position="102"/>
    </location>
</feature>
<protein>
    <submittedName>
        <fullName evidence="3">Uncharacterized protein</fullName>
    </submittedName>
</protein>
<keyword evidence="4" id="KW-1185">Reference proteome</keyword>
<comment type="caution">
    <text evidence="3">The sequence shown here is derived from an EMBL/GenBank/DDBJ whole genome shotgun (WGS) entry which is preliminary data.</text>
</comment>
<evidence type="ECO:0000313" key="3">
    <source>
        <dbReference type="EMBL" id="RWQ96512.1"/>
    </source>
</evidence>
<dbReference type="GeneID" id="39601179"/>
<dbReference type="AlphaFoldDB" id="A0A443HXE5"/>
<feature type="region of interest" description="Disordered" evidence="1">
    <location>
        <begin position="60"/>
        <end position="79"/>
    </location>
</feature>
<evidence type="ECO:0000256" key="1">
    <source>
        <dbReference type="SAM" id="MobiDB-lite"/>
    </source>
</evidence>
<proteinExistence type="predicted"/>
<reference evidence="3 4" key="1">
    <citation type="journal article" date="2018" name="Front. Microbiol.">
        <title>Genomic and genetic insights into a cosmopolitan fungus, Paecilomyces variotii (Eurotiales).</title>
        <authorList>
            <person name="Urquhart A.S."/>
            <person name="Mondo S.J."/>
            <person name="Makela M.R."/>
            <person name="Hane J.K."/>
            <person name="Wiebenga A."/>
            <person name="He G."/>
            <person name="Mihaltcheva S."/>
            <person name="Pangilinan J."/>
            <person name="Lipzen A."/>
            <person name="Barry K."/>
            <person name="de Vries R.P."/>
            <person name="Grigoriev I.V."/>
            <person name="Idnurm A."/>
        </authorList>
    </citation>
    <scope>NUCLEOTIDE SEQUENCE [LARGE SCALE GENOMIC DNA]</scope>
    <source>
        <strain evidence="3 4">CBS 101075</strain>
    </source>
</reference>
<evidence type="ECO:0000256" key="2">
    <source>
        <dbReference type="SAM" id="Phobius"/>
    </source>
</evidence>
<accession>A0A443HXE5</accession>
<gene>
    <name evidence="3" type="ORF">C8Q69DRAFT_486429</name>
</gene>
<feature type="region of interest" description="Disordered" evidence="1">
    <location>
        <begin position="86"/>
        <end position="114"/>
    </location>
</feature>
<keyword evidence="2" id="KW-0472">Membrane</keyword>
<dbReference type="RefSeq" id="XP_028486157.1">
    <property type="nucleotide sequence ID" value="XM_028631902.1"/>
</dbReference>
<feature type="transmembrane region" description="Helical" evidence="2">
    <location>
        <begin position="20"/>
        <end position="46"/>
    </location>
</feature>
<dbReference type="EMBL" id="RCNU01000004">
    <property type="protein sequence ID" value="RWQ96512.1"/>
    <property type="molecule type" value="Genomic_DNA"/>
</dbReference>
<keyword evidence="2" id="KW-1133">Transmembrane helix</keyword>
<dbReference type="VEuPathDB" id="FungiDB:C8Q69DRAFT_486429"/>
<sequence>MAWYSILPPYLTTFETWVVRIFFVLGLLTIGPWAFLIVFDFLLYIWRLATYKIPVIGGRARGREKPRAPSLSERPSGHRRAFSLRGVERESSGYGSRPGSRPKVLRDDRAAEYQ</sequence>
<feature type="compositionally biased region" description="Basic and acidic residues" evidence="1">
    <location>
        <begin position="104"/>
        <end position="114"/>
    </location>
</feature>
<dbReference type="Proteomes" id="UP000283841">
    <property type="component" value="Unassembled WGS sequence"/>
</dbReference>
<organism evidence="3 4">
    <name type="scientific">Byssochlamys spectabilis</name>
    <name type="common">Paecilomyces variotii</name>
    <dbReference type="NCBI Taxonomy" id="264951"/>
    <lineage>
        <taxon>Eukaryota</taxon>
        <taxon>Fungi</taxon>
        <taxon>Dikarya</taxon>
        <taxon>Ascomycota</taxon>
        <taxon>Pezizomycotina</taxon>
        <taxon>Eurotiomycetes</taxon>
        <taxon>Eurotiomycetidae</taxon>
        <taxon>Eurotiales</taxon>
        <taxon>Thermoascaceae</taxon>
        <taxon>Paecilomyces</taxon>
    </lineage>
</organism>
<name>A0A443HXE5_BYSSP</name>
<keyword evidence="2" id="KW-0812">Transmembrane</keyword>